<proteinExistence type="predicted"/>
<dbReference type="EMBL" id="JAUQSZ010000007">
    <property type="protein sequence ID" value="MDO7842879.1"/>
    <property type="molecule type" value="Genomic_DNA"/>
</dbReference>
<evidence type="ECO:0000313" key="1">
    <source>
        <dbReference type="EMBL" id="MDO7842879.1"/>
    </source>
</evidence>
<gene>
    <name evidence="1" type="ORF">Q5H94_11120</name>
</gene>
<organism evidence="1 2">
    <name type="scientific">Sphingomonas immobilis</name>
    <dbReference type="NCBI Taxonomy" id="3063997"/>
    <lineage>
        <taxon>Bacteria</taxon>
        <taxon>Pseudomonadati</taxon>
        <taxon>Pseudomonadota</taxon>
        <taxon>Alphaproteobacteria</taxon>
        <taxon>Sphingomonadales</taxon>
        <taxon>Sphingomonadaceae</taxon>
        <taxon>Sphingomonas</taxon>
    </lineage>
</organism>
<keyword evidence="2" id="KW-1185">Reference proteome</keyword>
<protein>
    <submittedName>
        <fullName evidence="1">Acyl-CoA dehydrogenase</fullName>
    </submittedName>
</protein>
<accession>A0ABT8ZZ77</accession>
<sequence length="339" mass="35650">MSDVDPLGRLLEDWAAGSGEIGSMLARLHALMPRHSDPATAEALLDLLRTLYRIARRDLPLARLFEGHVDALQIIARYAEDAVAQAVEAIAAAGGVFGVWNAAIVGEPLRVVDGRLHGGKSFASGAGILGHALAGADTSEGSRLVLIDLEASAPTVDGKWWRVVGMQRSQTHAVRWSGAEPKSFRFVGAPGDYAREPFFSGGALRFVACHAGGVAALLDHVRNHLVAAGRAADPHQAGRLAELFVAAGSAAAAVREASRWWSTPDFVEHVTAARVTVAACAENALTIAQQAIGVAGMFVDHPLSATLTDLMVYLRQPAPDAQRMRLGSAVASGQLALDL</sequence>
<dbReference type="SUPFAM" id="SSF56645">
    <property type="entry name" value="Acyl-CoA dehydrogenase NM domain-like"/>
    <property type="match status" value="1"/>
</dbReference>
<evidence type="ECO:0000313" key="2">
    <source>
        <dbReference type="Proteomes" id="UP001176468"/>
    </source>
</evidence>
<reference evidence="1" key="1">
    <citation type="submission" date="2023-07" db="EMBL/GenBank/DDBJ databases">
        <authorList>
            <person name="Kim M.K."/>
        </authorList>
    </citation>
    <scope>NUCLEOTIDE SEQUENCE</scope>
    <source>
        <strain evidence="1">CA1-15</strain>
    </source>
</reference>
<name>A0ABT8ZZ77_9SPHN</name>
<comment type="caution">
    <text evidence="1">The sequence shown here is derived from an EMBL/GenBank/DDBJ whole genome shotgun (WGS) entry which is preliminary data.</text>
</comment>
<dbReference type="Proteomes" id="UP001176468">
    <property type="component" value="Unassembled WGS sequence"/>
</dbReference>
<dbReference type="RefSeq" id="WP_304561341.1">
    <property type="nucleotide sequence ID" value="NZ_JAUQSZ010000007.1"/>
</dbReference>
<dbReference type="InterPro" id="IPR009100">
    <property type="entry name" value="AcylCoA_DH/oxidase_NM_dom_sf"/>
</dbReference>